<evidence type="ECO:0000313" key="13">
    <source>
        <dbReference type="Proteomes" id="UP000218334"/>
    </source>
</evidence>
<dbReference type="GO" id="GO:0020037">
    <property type="term" value="F:heme binding"/>
    <property type="evidence" value="ECO:0007669"/>
    <property type="project" value="InterPro"/>
</dbReference>
<evidence type="ECO:0000256" key="3">
    <source>
        <dbReference type="ARBA" id="ARBA00010617"/>
    </source>
</evidence>
<name>A0A2H3BJ71_9AGAR</name>
<feature type="transmembrane region" description="Helical" evidence="11">
    <location>
        <begin position="6"/>
        <end position="22"/>
    </location>
</feature>
<dbReference type="GO" id="GO:0004497">
    <property type="term" value="F:monooxygenase activity"/>
    <property type="evidence" value="ECO:0007669"/>
    <property type="project" value="UniProtKB-KW"/>
</dbReference>
<dbReference type="SUPFAM" id="SSF48264">
    <property type="entry name" value="Cytochrome P450"/>
    <property type="match status" value="1"/>
</dbReference>
<evidence type="ECO:0000256" key="2">
    <source>
        <dbReference type="ARBA" id="ARBA00005179"/>
    </source>
</evidence>
<dbReference type="PRINTS" id="PR00385">
    <property type="entry name" value="P450"/>
</dbReference>
<evidence type="ECO:0000313" key="12">
    <source>
        <dbReference type="EMBL" id="PBK63903.1"/>
    </source>
</evidence>
<keyword evidence="8 10" id="KW-0503">Monooxygenase</keyword>
<keyword evidence="11" id="KW-1133">Transmembrane helix</keyword>
<dbReference type="GO" id="GO:0005506">
    <property type="term" value="F:iron ion binding"/>
    <property type="evidence" value="ECO:0007669"/>
    <property type="project" value="InterPro"/>
</dbReference>
<comment type="similarity">
    <text evidence="3 10">Belongs to the cytochrome P450 family.</text>
</comment>
<comment type="pathway">
    <text evidence="2">Secondary metabolite biosynthesis.</text>
</comment>
<dbReference type="Gene3D" id="1.10.630.10">
    <property type="entry name" value="Cytochrome P450"/>
    <property type="match status" value="1"/>
</dbReference>
<dbReference type="InterPro" id="IPR017972">
    <property type="entry name" value="Cyt_P450_CS"/>
</dbReference>
<dbReference type="STRING" id="1076256.A0A2H3BJ71"/>
<dbReference type="PRINTS" id="PR00463">
    <property type="entry name" value="EP450I"/>
</dbReference>
<dbReference type="PROSITE" id="PS00086">
    <property type="entry name" value="CYTOCHROME_P450"/>
    <property type="match status" value="1"/>
</dbReference>
<dbReference type="EMBL" id="KZ293455">
    <property type="protein sequence ID" value="PBK63903.1"/>
    <property type="molecule type" value="Genomic_DNA"/>
</dbReference>
<dbReference type="InterPro" id="IPR050364">
    <property type="entry name" value="Cytochrome_P450_fung"/>
</dbReference>
<dbReference type="Pfam" id="PF00067">
    <property type="entry name" value="p450"/>
    <property type="match status" value="1"/>
</dbReference>
<keyword evidence="13" id="KW-1185">Reference proteome</keyword>
<evidence type="ECO:0000256" key="5">
    <source>
        <dbReference type="ARBA" id="ARBA00022723"/>
    </source>
</evidence>
<reference evidence="13" key="1">
    <citation type="journal article" date="2017" name="Nat. Ecol. Evol.">
        <title>Genome expansion and lineage-specific genetic innovations in the forest pathogenic fungi Armillaria.</title>
        <authorList>
            <person name="Sipos G."/>
            <person name="Prasanna A.N."/>
            <person name="Walter M.C."/>
            <person name="O'Connor E."/>
            <person name="Balint B."/>
            <person name="Krizsan K."/>
            <person name="Kiss B."/>
            <person name="Hess J."/>
            <person name="Varga T."/>
            <person name="Slot J."/>
            <person name="Riley R."/>
            <person name="Boka B."/>
            <person name="Rigling D."/>
            <person name="Barry K."/>
            <person name="Lee J."/>
            <person name="Mihaltcheva S."/>
            <person name="LaButti K."/>
            <person name="Lipzen A."/>
            <person name="Waldron R."/>
            <person name="Moloney N.M."/>
            <person name="Sperisen C."/>
            <person name="Kredics L."/>
            <person name="Vagvoelgyi C."/>
            <person name="Patrignani A."/>
            <person name="Fitzpatrick D."/>
            <person name="Nagy I."/>
            <person name="Doyle S."/>
            <person name="Anderson J.B."/>
            <person name="Grigoriev I.V."/>
            <person name="Gueldener U."/>
            <person name="Muensterkoetter M."/>
            <person name="Nagy L.G."/>
        </authorList>
    </citation>
    <scope>NUCLEOTIDE SEQUENCE [LARGE SCALE GENOMIC DNA]</scope>
    <source>
        <strain evidence="13">28-4</strain>
    </source>
</reference>
<evidence type="ECO:0000256" key="7">
    <source>
        <dbReference type="ARBA" id="ARBA00023004"/>
    </source>
</evidence>
<dbReference type="GO" id="GO:0016705">
    <property type="term" value="F:oxidoreductase activity, acting on paired donors, with incorporation or reduction of molecular oxygen"/>
    <property type="evidence" value="ECO:0007669"/>
    <property type="project" value="InterPro"/>
</dbReference>
<proteinExistence type="inferred from homology"/>
<dbReference type="PANTHER" id="PTHR46300:SF7">
    <property type="entry name" value="P450, PUTATIVE (EUROFUNG)-RELATED"/>
    <property type="match status" value="1"/>
</dbReference>
<keyword evidence="5 9" id="KW-0479">Metal-binding</keyword>
<evidence type="ECO:0000256" key="10">
    <source>
        <dbReference type="RuleBase" id="RU000461"/>
    </source>
</evidence>
<dbReference type="AlphaFoldDB" id="A0A2H3BJ71"/>
<dbReference type="PANTHER" id="PTHR46300">
    <property type="entry name" value="P450, PUTATIVE (EUROFUNG)-RELATED-RELATED"/>
    <property type="match status" value="1"/>
</dbReference>
<comment type="cofactor">
    <cofactor evidence="1 9">
        <name>heme</name>
        <dbReference type="ChEBI" id="CHEBI:30413"/>
    </cofactor>
</comment>
<dbReference type="InterPro" id="IPR036396">
    <property type="entry name" value="Cyt_P450_sf"/>
</dbReference>
<keyword evidence="7 9" id="KW-0408">Iron</keyword>
<evidence type="ECO:0000256" key="8">
    <source>
        <dbReference type="ARBA" id="ARBA00023033"/>
    </source>
</evidence>
<sequence>MILNPADIAAFLLVCIVLYLWVRNIKYKLISRGLPLPPGPPGKPLVGNLLDIPTQYPWIRFTEWKKRFGDIVYVEAVGRGILVLNTMEAVVDLLSEKANIYSDRPNLVMAGDMMGLNNSIPMLPYGPIFKQHRKLCHMSLSSESVKQYHNIQEDATAMYLSSILDTPSSFVKQLRLTAGRIIMSVTYGISLQTPEDIYITEAETTMLMIGKSTVPGAHLVDLLPALRYLPSWIPFNSIPRTATYGRDLIWSMISRPFEHVKREMASGTARPSFTRDCLENFDSEISGSSKDEQDHLVRWAAGAMYGAGGESTYASILSFIVAMALFPDVQRKIQEEIDSIVGNNRLPSVRDRPSMPYVEATMKETLRWKPALPLSIARKSNQADYYKGHYIPEGTIVIPNVWAISIDDKSGIPSTEFAPERHLKECVSQTATDPISYAFGFGRRACPGRYLGENNLFLLIAGIMATVNVGKPKDPCGQELPFDPSYTSGLVTFPEPYEVSLTCRSPEIAAAVKEKVSQIVS</sequence>
<keyword evidence="11" id="KW-0812">Transmembrane</keyword>
<evidence type="ECO:0000256" key="9">
    <source>
        <dbReference type="PIRSR" id="PIRSR602401-1"/>
    </source>
</evidence>
<organism evidence="12 13">
    <name type="scientific">Armillaria solidipes</name>
    <dbReference type="NCBI Taxonomy" id="1076256"/>
    <lineage>
        <taxon>Eukaryota</taxon>
        <taxon>Fungi</taxon>
        <taxon>Dikarya</taxon>
        <taxon>Basidiomycota</taxon>
        <taxon>Agaricomycotina</taxon>
        <taxon>Agaricomycetes</taxon>
        <taxon>Agaricomycetidae</taxon>
        <taxon>Agaricales</taxon>
        <taxon>Marasmiineae</taxon>
        <taxon>Physalacriaceae</taxon>
        <taxon>Armillaria</taxon>
    </lineage>
</organism>
<dbReference type="InterPro" id="IPR001128">
    <property type="entry name" value="Cyt_P450"/>
</dbReference>
<evidence type="ECO:0000256" key="11">
    <source>
        <dbReference type="SAM" id="Phobius"/>
    </source>
</evidence>
<protein>
    <submittedName>
        <fullName evidence="12">Cytochrome P450</fullName>
    </submittedName>
</protein>
<gene>
    <name evidence="12" type="ORF">ARMSODRAFT_893632</name>
</gene>
<evidence type="ECO:0000256" key="4">
    <source>
        <dbReference type="ARBA" id="ARBA00022617"/>
    </source>
</evidence>
<keyword evidence="6 10" id="KW-0560">Oxidoreductase</keyword>
<dbReference type="Proteomes" id="UP000218334">
    <property type="component" value="Unassembled WGS sequence"/>
</dbReference>
<dbReference type="CDD" id="cd11065">
    <property type="entry name" value="CYP64-like"/>
    <property type="match status" value="1"/>
</dbReference>
<evidence type="ECO:0000256" key="1">
    <source>
        <dbReference type="ARBA" id="ARBA00001971"/>
    </source>
</evidence>
<dbReference type="InterPro" id="IPR002401">
    <property type="entry name" value="Cyt_P450_E_grp-I"/>
</dbReference>
<keyword evidence="11" id="KW-0472">Membrane</keyword>
<accession>A0A2H3BJ71</accession>
<evidence type="ECO:0000256" key="6">
    <source>
        <dbReference type="ARBA" id="ARBA00023002"/>
    </source>
</evidence>
<keyword evidence="4 9" id="KW-0349">Heme</keyword>
<feature type="binding site" description="axial binding residue" evidence="9">
    <location>
        <position position="446"/>
    </location>
    <ligand>
        <name>heme</name>
        <dbReference type="ChEBI" id="CHEBI:30413"/>
    </ligand>
    <ligandPart>
        <name>Fe</name>
        <dbReference type="ChEBI" id="CHEBI:18248"/>
    </ligandPart>
</feature>